<feature type="chain" id="PRO_5043544337" evidence="1">
    <location>
        <begin position="28"/>
        <end position="112"/>
    </location>
</feature>
<dbReference type="EMBL" id="JAZIBG010000019">
    <property type="protein sequence ID" value="MEF7613633.1"/>
    <property type="molecule type" value="Genomic_DNA"/>
</dbReference>
<evidence type="ECO:0000313" key="3">
    <source>
        <dbReference type="Proteomes" id="UP001336250"/>
    </source>
</evidence>
<sequence>MEVFKNFRVARLLVSVLGCSLLPNAFSQEYITELNKSVSRLGAQGAAFYVYFKEGVSRTCKWDLIYIAPDRRGMYAQLLAAKLAGRRLNRIDFTLTAGSGSICNLELVEMVE</sequence>
<accession>A0AAW9Q0N7</accession>
<keyword evidence="1" id="KW-0732">Signal</keyword>
<dbReference type="RefSeq" id="WP_332288574.1">
    <property type="nucleotide sequence ID" value="NZ_JAZIBG010000019.1"/>
</dbReference>
<dbReference type="AlphaFoldDB" id="A0AAW9Q0N7"/>
<organism evidence="2 3">
    <name type="scientific">Aquincola agrisoli</name>
    <dbReference type="NCBI Taxonomy" id="3119538"/>
    <lineage>
        <taxon>Bacteria</taxon>
        <taxon>Pseudomonadati</taxon>
        <taxon>Pseudomonadota</taxon>
        <taxon>Betaproteobacteria</taxon>
        <taxon>Burkholderiales</taxon>
        <taxon>Sphaerotilaceae</taxon>
        <taxon>Aquincola</taxon>
    </lineage>
</organism>
<protein>
    <submittedName>
        <fullName evidence="2">Uncharacterized protein</fullName>
    </submittedName>
</protein>
<dbReference type="Proteomes" id="UP001336250">
    <property type="component" value="Unassembled WGS sequence"/>
</dbReference>
<reference evidence="2 3" key="1">
    <citation type="submission" date="2024-02" db="EMBL/GenBank/DDBJ databases">
        <title>Genome sequence of Aquincola sp. MAHUQ-54.</title>
        <authorList>
            <person name="Huq M.A."/>
        </authorList>
    </citation>
    <scope>NUCLEOTIDE SEQUENCE [LARGE SCALE GENOMIC DNA]</scope>
    <source>
        <strain evidence="2 3">MAHUQ-54</strain>
    </source>
</reference>
<evidence type="ECO:0000313" key="2">
    <source>
        <dbReference type="EMBL" id="MEF7613633.1"/>
    </source>
</evidence>
<gene>
    <name evidence="2" type="ORF">V4F39_06895</name>
</gene>
<comment type="caution">
    <text evidence="2">The sequence shown here is derived from an EMBL/GenBank/DDBJ whole genome shotgun (WGS) entry which is preliminary data.</text>
</comment>
<feature type="signal peptide" evidence="1">
    <location>
        <begin position="1"/>
        <end position="27"/>
    </location>
</feature>
<keyword evidence="3" id="KW-1185">Reference proteome</keyword>
<proteinExistence type="predicted"/>
<evidence type="ECO:0000256" key="1">
    <source>
        <dbReference type="SAM" id="SignalP"/>
    </source>
</evidence>
<name>A0AAW9Q0N7_9BURK</name>